<dbReference type="Gene3D" id="1.25.40.10">
    <property type="entry name" value="Tetratricopeptide repeat domain"/>
    <property type="match status" value="1"/>
</dbReference>
<accession>A0A4V0YYD1</accession>
<dbReference type="AlphaFoldDB" id="A0A4V0YYD1"/>
<name>A0A4V0YYD1_KTERU</name>
<evidence type="ECO:0000313" key="2">
    <source>
        <dbReference type="Proteomes" id="UP000290365"/>
    </source>
</evidence>
<dbReference type="RefSeq" id="WP_129886398.1">
    <property type="nucleotide sequence ID" value="NZ_CP035758.1"/>
</dbReference>
<protein>
    <recommendedName>
        <fullName evidence="3">Tetratricopeptide repeat protein</fullName>
    </recommendedName>
</protein>
<evidence type="ECO:0008006" key="3">
    <source>
        <dbReference type="Google" id="ProtNLM"/>
    </source>
</evidence>
<dbReference type="SUPFAM" id="SSF48452">
    <property type="entry name" value="TPR-like"/>
    <property type="match status" value="1"/>
</dbReference>
<dbReference type="Proteomes" id="UP000290365">
    <property type="component" value="Chromosome"/>
</dbReference>
<keyword evidence="2" id="KW-1185">Reference proteome</keyword>
<gene>
    <name evidence="1" type="ORF">EPA93_07185</name>
</gene>
<dbReference type="KEGG" id="kbs:EPA93_07185"/>
<dbReference type="InterPro" id="IPR011990">
    <property type="entry name" value="TPR-like_helical_dom_sf"/>
</dbReference>
<proteinExistence type="predicted"/>
<dbReference type="EMBL" id="CP035758">
    <property type="protein sequence ID" value="QBD75801.1"/>
    <property type="molecule type" value="Genomic_DNA"/>
</dbReference>
<reference evidence="1 2" key="1">
    <citation type="submission" date="2019-01" db="EMBL/GenBank/DDBJ databases">
        <title>Ktedonosporobacter rubrisoli SCAWS-G2.</title>
        <authorList>
            <person name="Huang Y."/>
            <person name="Yan B."/>
        </authorList>
    </citation>
    <scope>NUCLEOTIDE SEQUENCE [LARGE SCALE GENOMIC DNA]</scope>
    <source>
        <strain evidence="1 2">SCAWS-G2</strain>
    </source>
</reference>
<sequence>MKSKEQINNVPRDMRRRLALAHLLSIPFALFGFEALEAHKGLDLFLSQSPTTKRAEISLTECRRQLFSYWKQNHTTTAVGMLREIYEWIEQLEEEIVYGGKEQRAITMWYLCHYHMVFANVVRDLQDYEQAITHLNKAHQLAGHLKDSRPVRELKVLVFHRRGIALQERGDLIAAAQDFKAAQSLLTAASPQLHGAVLSSLGYAQAHLAQSRKDFYQALHLIDQSTSWIEQGKGEDEHFVKFGEERYHLDKAAAYLASPLATLCSPKDARRELREALTDPSLKRRYAYNTILQAKSYVAEGEYEQAITRAEEALTIAIEIQSKINISRVAQIYKKVQESPYAGHDDVMHLGVTLLRGQYPEIFA</sequence>
<dbReference type="OrthoDB" id="155829at2"/>
<evidence type="ECO:0000313" key="1">
    <source>
        <dbReference type="EMBL" id="QBD75801.1"/>
    </source>
</evidence>
<dbReference type="Pfam" id="PF25058">
    <property type="entry name" value="ARM_TT21"/>
    <property type="match status" value="1"/>
</dbReference>
<organism evidence="1 2">
    <name type="scientific">Ktedonosporobacter rubrisoli</name>
    <dbReference type="NCBI Taxonomy" id="2509675"/>
    <lineage>
        <taxon>Bacteria</taxon>
        <taxon>Bacillati</taxon>
        <taxon>Chloroflexota</taxon>
        <taxon>Ktedonobacteria</taxon>
        <taxon>Ktedonobacterales</taxon>
        <taxon>Ktedonosporobacteraceae</taxon>
        <taxon>Ktedonosporobacter</taxon>
    </lineage>
</organism>